<proteinExistence type="predicted"/>
<accession>A0ABR1MEZ6</accession>
<sequence>MTSNYGPDARKWDARNATAFFCTLGDAMRWRFDSLVSFSSLLHLCSFALLLLLLFLSSFEFLAFYDTPPLFSHSLTPLLPPSPSTSIFHLGFYAYARSRGTTYISTYPSPPVVQARHASPSLLLAIPPSICLVPLADGKKERKKKAGSRHRKSLFLPLFRSLGTRCCYCCSCCSVSDIGTTIIIIVIPLSLLLLPARYYGTRCTHARTHASFTSFFPWLSPSSSLLE</sequence>
<evidence type="ECO:0000313" key="3">
    <source>
        <dbReference type="Proteomes" id="UP001365128"/>
    </source>
</evidence>
<gene>
    <name evidence="2" type="ORF">IWX46DRAFT_83121</name>
</gene>
<keyword evidence="1" id="KW-1133">Transmembrane helix</keyword>
<dbReference type="EMBL" id="JBBPDW010000015">
    <property type="protein sequence ID" value="KAK7546234.1"/>
    <property type="molecule type" value="Genomic_DNA"/>
</dbReference>
<feature type="transmembrane region" description="Helical" evidence="1">
    <location>
        <begin position="41"/>
        <end position="65"/>
    </location>
</feature>
<evidence type="ECO:0000256" key="1">
    <source>
        <dbReference type="SAM" id="Phobius"/>
    </source>
</evidence>
<protein>
    <recommendedName>
        <fullName evidence="4">Transmembrane protein</fullName>
    </recommendedName>
</protein>
<organism evidence="2 3">
    <name type="scientific">Phyllosticta citricarpa</name>
    <dbReference type="NCBI Taxonomy" id="55181"/>
    <lineage>
        <taxon>Eukaryota</taxon>
        <taxon>Fungi</taxon>
        <taxon>Dikarya</taxon>
        <taxon>Ascomycota</taxon>
        <taxon>Pezizomycotina</taxon>
        <taxon>Dothideomycetes</taxon>
        <taxon>Dothideomycetes incertae sedis</taxon>
        <taxon>Botryosphaeriales</taxon>
        <taxon>Phyllostictaceae</taxon>
        <taxon>Phyllosticta</taxon>
    </lineage>
</organism>
<keyword evidence="1" id="KW-0472">Membrane</keyword>
<dbReference type="Proteomes" id="UP001365128">
    <property type="component" value="Unassembled WGS sequence"/>
</dbReference>
<keyword evidence="1" id="KW-0812">Transmembrane</keyword>
<feature type="transmembrane region" description="Helical" evidence="1">
    <location>
        <begin position="178"/>
        <end position="199"/>
    </location>
</feature>
<comment type="caution">
    <text evidence="2">The sequence shown here is derived from an EMBL/GenBank/DDBJ whole genome shotgun (WGS) entry which is preliminary data.</text>
</comment>
<reference evidence="2 3" key="1">
    <citation type="submission" date="2024-04" db="EMBL/GenBank/DDBJ databases">
        <title>Phyllosticta paracitricarpa is synonymous to the EU quarantine fungus P. citricarpa based on phylogenomic analyses.</title>
        <authorList>
            <consortium name="Lawrence Berkeley National Laboratory"/>
            <person name="Van Ingen-Buijs V.A."/>
            <person name="Van Westerhoven A.C."/>
            <person name="Haridas S."/>
            <person name="Skiadas P."/>
            <person name="Martin F."/>
            <person name="Groenewald J.Z."/>
            <person name="Crous P.W."/>
            <person name="Seidl M.F."/>
        </authorList>
    </citation>
    <scope>NUCLEOTIDE SEQUENCE [LARGE SCALE GENOMIC DNA]</scope>
    <source>
        <strain evidence="2 3">CBS 122670</strain>
    </source>
</reference>
<name>A0ABR1MEZ6_9PEZI</name>
<evidence type="ECO:0000313" key="2">
    <source>
        <dbReference type="EMBL" id="KAK7546234.1"/>
    </source>
</evidence>
<keyword evidence="3" id="KW-1185">Reference proteome</keyword>
<evidence type="ECO:0008006" key="4">
    <source>
        <dbReference type="Google" id="ProtNLM"/>
    </source>
</evidence>